<proteinExistence type="predicted"/>
<dbReference type="Proteomes" id="UP000095286">
    <property type="component" value="Unplaced"/>
</dbReference>
<name>A0AC35TS09_9BILA</name>
<organism evidence="1 2">
    <name type="scientific">Rhabditophanes sp. KR3021</name>
    <dbReference type="NCBI Taxonomy" id="114890"/>
    <lineage>
        <taxon>Eukaryota</taxon>
        <taxon>Metazoa</taxon>
        <taxon>Ecdysozoa</taxon>
        <taxon>Nematoda</taxon>
        <taxon>Chromadorea</taxon>
        <taxon>Rhabditida</taxon>
        <taxon>Tylenchina</taxon>
        <taxon>Panagrolaimomorpha</taxon>
        <taxon>Strongyloidoidea</taxon>
        <taxon>Alloionematidae</taxon>
        <taxon>Rhabditophanes</taxon>
    </lineage>
</organism>
<protein>
    <submittedName>
        <fullName evidence="2">RPOLD domain-containing protein</fullName>
    </submittedName>
</protein>
<reference evidence="2" key="1">
    <citation type="submission" date="2016-11" db="UniProtKB">
        <authorList>
            <consortium name="WormBaseParasite"/>
        </authorList>
    </citation>
    <scope>IDENTIFICATION</scope>
    <source>
        <strain evidence="2">KR3021</strain>
    </source>
</reference>
<accession>A0AC35TS09</accession>
<evidence type="ECO:0000313" key="1">
    <source>
        <dbReference type="Proteomes" id="UP000095286"/>
    </source>
</evidence>
<sequence>MPHANKPVVEVTFVNQEQVNFILTKTDLSVANALRRVFIAEVPTLAIDWIQMDNNTTVLHDEFLANRIGLIPLLSNGVVDKIKNGRNCDCVNFCNQCSVEMTLHFKNEENSTDSITSDHINSENPSVVPAAGKYFKDVFKGDPLDFEKLHKPILIVKVRKGQELSFKAYAKKGIGKEHAKWNPTAAVTFEYDPDNALRHTVYQKADDWHKSEHSELKDEDVYEAAFDSLGKPNKFFMGVESTGSLTAENIVINGIRVLRKKLNDLKEALKQESAQNQMN</sequence>
<evidence type="ECO:0000313" key="2">
    <source>
        <dbReference type="WBParaSite" id="RSKR_0000358700.1"/>
    </source>
</evidence>
<dbReference type="WBParaSite" id="RSKR_0000358700.1">
    <property type="protein sequence ID" value="RSKR_0000358700.1"/>
    <property type="gene ID" value="RSKR_0000358700"/>
</dbReference>